<dbReference type="SUPFAM" id="SSF53474">
    <property type="entry name" value="alpha/beta-Hydrolases"/>
    <property type="match status" value="1"/>
</dbReference>
<dbReference type="PANTHER" id="PTHR48081:SF30">
    <property type="entry name" value="ACETYL-HYDROLASE LIPR-RELATED"/>
    <property type="match status" value="1"/>
</dbReference>
<accession>A0A7W7EN12</accession>
<dbReference type="GO" id="GO:0004806">
    <property type="term" value="F:triacylglycerol lipase activity"/>
    <property type="evidence" value="ECO:0007669"/>
    <property type="project" value="TreeGrafter"/>
</dbReference>
<dbReference type="OrthoDB" id="9806180at2"/>
<dbReference type="AlphaFoldDB" id="A0A7W7EN12"/>
<dbReference type="PANTHER" id="PTHR48081">
    <property type="entry name" value="AB HYDROLASE SUPERFAMILY PROTEIN C4A8.06C"/>
    <property type="match status" value="1"/>
</dbReference>
<evidence type="ECO:0000256" key="1">
    <source>
        <dbReference type="ARBA" id="ARBA00010515"/>
    </source>
</evidence>
<comment type="similarity">
    <text evidence="1">Belongs to the 'GDXG' lipolytic enzyme family.</text>
</comment>
<dbReference type="Pfam" id="PF07859">
    <property type="entry name" value="Abhydrolase_3"/>
    <property type="match status" value="1"/>
</dbReference>
<dbReference type="InterPro" id="IPR002168">
    <property type="entry name" value="Lipase_GDXG_HIS_AS"/>
</dbReference>
<dbReference type="PROSITE" id="PS01173">
    <property type="entry name" value="LIPASE_GDXG_HIS"/>
    <property type="match status" value="1"/>
</dbReference>
<reference evidence="4 5" key="1">
    <citation type="submission" date="2020-08" db="EMBL/GenBank/DDBJ databases">
        <title>Genomic Encyclopedia of Type Strains, Phase IV (KMG-V): Genome sequencing to study the core and pangenomes of soil and plant-associated prokaryotes.</title>
        <authorList>
            <person name="Whitman W."/>
        </authorList>
    </citation>
    <scope>NUCLEOTIDE SEQUENCE [LARGE SCALE GENOMIC DNA]</scope>
    <source>
        <strain evidence="4 5">SEMIA 492</strain>
    </source>
</reference>
<dbReference type="Gene3D" id="3.40.50.1820">
    <property type="entry name" value="alpha/beta hydrolase"/>
    <property type="match status" value="1"/>
</dbReference>
<sequence length="300" mass="32290">MTDHREIDAIRALLSSKPRPVGWAERRHRIEEVGAAWPIADDIKVEAVELNGFSAEWSLAPGSDASHILMFFHGGGYCSGSIVSHRRLVTEAGRAAGARTLAVGYRLAPENPFPAALDDAIAAWRFLRGQGIKAEHIAIGGDSAGAGLTVSLINALLASGEALPACGWLISPWTDLTLSGTTLETKDAIDPLIHKGYLLELAEAYVPAHEHRKDPRVSPLYADLKGMPPLLIQVGSDETLLADATRFAAAAGEVGVEVTLEIWPRMIHAWPLWNAKLEAGRQAIVHAGNFVRRCINGAER</sequence>
<gene>
    <name evidence="4" type="ORF">GGE60_005785</name>
</gene>
<comment type="caution">
    <text evidence="4">The sequence shown here is derived from an EMBL/GenBank/DDBJ whole genome shotgun (WGS) entry which is preliminary data.</text>
</comment>
<evidence type="ECO:0000256" key="2">
    <source>
        <dbReference type="ARBA" id="ARBA00022801"/>
    </source>
</evidence>
<evidence type="ECO:0000313" key="5">
    <source>
        <dbReference type="Proteomes" id="UP000543836"/>
    </source>
</evidence>
<keyword evidence="5" id="KW-1185">Reference proteome</keyword>
<feature type="domain" description="Alpha/beta hydrolase fold-3" evidence="3">
    <location>
        <begin position="69"/>
        <end position="270"/>
    </location>
</feature>
<dbReference type="InterPro" id="IPR050300">
    <property type="entry name" value="GDXG_lipolytic_enzyme"/>
</dbReference>
<dbReference type="EMBL" id="JACIIG010000030">
    <property type="protein sequence ID" value="MBB4571621.1"/>
    <property type="molecule type" value="Genomic_DNA"/>
</dbReference>
<dbReference type="InterPro" id="IPR029058">
    <property type="entry name" value="AB_hydrolase_fold"/>
</dbReference>
<dbReference type="Proteomes" id="UP000543836">
    <property type="component" value="Unassembled WGS sequence"/>
</dbReference>
<keyword evidence="2" id="KW-0378">Hydrolase</keyword>
<dbReference type="InterPro" id="IPR013094">
    <property type="entry name" value="AB_hydrolase_3"/>
</dbReference>
<evidence type="ECO:0000313" key="4">
    <source>
        <dbReference type="EMBL" id="MBB4571621.1"/>
    </source>
</evidence>
<dbReference type="RefSeq" id="WP_028755161.1">
    <property type="nucleotide sequence ID" value="NZ_JACIIG010000030.1"/>
</dbReference>
<name>A0A7W7EN12_9HYPH</name>
<evidence type="ECO:0000259" key="3">
    <source>
        <dbReference type="Pfam" id="PF07859"/>
    </source>
</evidence>
<organism evidence="4 5">
    <name type="scientific">Rhizobium leucaenae</name>
    <dbReference type="NCBI Taxonomy" id="29450"/>
    <lineage>
        <taxon>Bacteria</taxon>
        <taxon>Pseudomonadati</taxon>
        <taxon>Pseudomonadota</taxon>
        <taxon>Alphaproteobacteria</taxon>
        <taxon>Hyphomicrobiales</taxon>
        <taxon>Rhizobiaceae</taxon>
        <taxon>Rhizobium/Agrobacterium group</taxon>
        <taxon>Rhizobium</taxon>
    </lineage>
</organism>
<protein>
    <submittedName>
        <fullName evidence="4">Acetyl esterase/lipase</fullName>
    </submittedName>
</protein>
<proteinExistence type="inferred from homology"/>